<evidence type="ECO:0000256" key="2">
    <source>
        <dbReference type="ARBA" id="ARBA00005745"/>
    </source>
</evidence>
<protein>
    <submittedName>
        <fullName evidence="9">Type II secretory pathway, component PulF</fullName>
    </submittedName>
</protein>
<dbReference type="InterPro" id="IPR003004">
    <property type="entry name" value="GspF/PilC"/>
</dbReference>
<gene>
    <name evidence="9" type="ORF">SAMN04488135_10998</name>
</gene>
<reference evidence="9 10" key="1">
    <citation type="submission" date="2016-11" db="EMBL/GenBank/DDBJ databases">
        <authorList>
            <person name="Jaros S."/>
            <person name="Januszkiewicz K."/>
            <person name="Wedrychowicz H."/>
        </authorList>
    </citation>
    <scope>NUCLEOTIDE SEQUENCE [LARGE SCALE GENOMIC DNA]</scope>
    <source>
        <strain evidence="9 10">CGMCC 1.10190</strain>
    </source>
</reference>
<dbReference type="InterPro" id="IPR018076">
    <property type="entry name" value="T2SS_GspF_dom"/>
</dbReference>
<evidence type="ECO:0000256" key="1">
    <source>
        <dbReference type="ARBA" id="ARBA00004651"/>
    </source>
</evidence>
<dbReference type="PANTHER" id="PTHR30012:SF0">
    <property type="entry name" value="TYPE II SECRETION SYSTEM PROTEIN F-RELATED"/>
    <property type="match status" value="1"/>
</dbReference>
<feature type="transmembrane region" description="Helical" evidence="7">
    <location>
        <begin position="152"/>
        <end position="177"/>
    </location>
</feature>
<keyword evidence="3" id="KW-1003">Cell membrane</keyword>
<dbReference type="STRING" id="658167.SAMN04488135_10998"/>
<dbReference type="GO" id="GO:0005886">
    <property type="term" value="C:plasma membrane"/>
    <property type="evidence" value="ECO:0007669"/>
    <property type="project" value="UniProtKB-SubCell"/>
</dbReference>
<feature type="domain" description="Type II secretion system protein GspF" evidence="8">
    <location>
        <begin position="93"/>
        <end position="182"/>
    </location>
</feature>
<proteinExistence type="inferred from homology"/>
<dbReference type="Pfam" id="PF00482">
    <property type="entry name" value="T2SSF"/>
    <property type="match status" value="2"/>
</dbReference>
<evidence type="ECO:0000259" key="8">
    <source>
        <dbReference type="Pfam" id="PF00482"/>
    </source>
</evidence>
<keyword evidence="5 7" id="KW-1133">Transmembrane helix</keyword>
<keyword evidence="4 7" id="KW-0812">Transmembrane</keyword>
<dbReference type="AlphaFoldDB" id="A0A1M5YI03"/>
<evidence type="ECO:0000256" key="3">
    <source>
        <dbReference type="ARBA" id="ARBA00022475"/>
    </source>
</evidence>
<comment type="similarity">
    <text evidence="2">Belongs to the GSP F family.</text>
</comment>
<evidence type="ECO:0000256" key="7">
    <source>
        <dbReference type="SAM" id="Phobius"/>
    </source>
</evidence>
<name>A0A1M5YI03_9BURK</name>
<evidence type="ECO:0000256" key="6">
    <source>
        <dbReference type="ARBA" id="ARBA00023136"/>
    </source>
</evidence>
<organism evidence="9 10">
    <name type="scientific">Pollutimonas bauzanensis</name>
    <dbReference type="NCBI Taxonomy" id="658167"/>
    <lineage>
        <taxon>Bacteria</taxon>
        <taxon>Pseudomonadati</taxon>
        <taxon>Pseudomonadota</taxon>
        <taxon>Betaproteobacteria</taxon>
        <taxon>Burkholderiales</taxon>
        <taxon>Alcaligenaceae</taxon>
        <taxon>Pollutimonas</taxon>
    </lineage>
</organism>
<evidence type="ECO:0000313" key="9">
    <source>
        <dbReference type="EMBL" id="SHI11499.1"/>
    </source>
</evidence>
<dbReference type="Gene3D" id="1.20.81.30">
    <property type="entry name" value="Type II secretion system (T2SS), domain F"/>
    <property type="match status" value="2"/>
</dbReference>
<evidence type="ECO:0000256" key="5">
    <source>
        <dbReference type="ARBA" id="ARBA00022989"/>
    </source>
</evidence>
<evidence type="ECO:0000313" key="10">
    <source>
        <dbReference type="Proteomes" id="UP000184226"/>
    </source>
</evidence>
<accession>A0A1M5YI03</accession>
<evidence type="ECO:0000256" key="4">
    <source>
        <dbReference type="ARBA" id="ARBA00022692"/>
    </source>
</evidence>
<dbReference type="PANTHER" id="PTHR30012">
    <property type="entry name" value="GENERAL SECRETION PATHWAY PROTEIN"/>
    <property type="match status" value="1"/>
</dbReference>
<dbReference type="Proteomes" id="UP000184226">
    <property type="component" value="Unassembled WGS sequence"/>
</dbReference>
<feature type="transmembrane region" description="Helical" evidence="7">
    <location>
        <begin position="364"/>
        <end position="384"/>
    </location>
</feature>
<keyword evidence="6 7" id="KW-0472">Membrane</keyword>
<dbReference type="InterPro" id="IPR042094">
    <property type="entry name" value="T2SS_GspF_sf"/>
</dbReference>
<sequence>MNSIVRVLSAQTRQIITSFLRVATGRSRENAFKRKQRIDFYRAMYLYQRAGARKLEALRKLSETYGTHLSPPQRLGNKLYSLMGGKRIIFRPVIAAVAEAALSRSNLPLAEALKDWIPPAERAILAAGEDSGNLAGAFNMVGRFARQQGGMWAAVVGGFAYPIVLTGAVMAILYLIAGVMIPSMDVSRKAVFSPSTQLVLWIAKLVYDYWYLAIALPIVAVIAVLGSLSRWRGAWRAKADRLAPWSFYRRIHGALFLYSFAVLQKSGVPIQAALANLAASANPWLKSRITAAMYGVRQGYNLGKSFRHAGHDFPDWEALPVLESISSLSGSSDSLIEYAENWLEDTAKYIEKFSRRANAAGRTWVLGWVGLLAMTVLEIISTSFR</sequence>
<keyword evidence="10" id="KW-1185">Reference proteome</keyword>
<feature type="transmembrane region" description="Helical" evidence="7">
    <location>
        <begin position="209"/>
        <end position="228"/>
    </location>
</feature>
<comment type="subcellular location">
    <subcellularLocation>
        <location evidence="1">Cell membrane</location>
        <topology evidence="1">Multi-pass membrane protein</topology>
    </subcellularLocation>
</comment>
<dbReference type="RefSeq" id="WP_245801300.1">
    <property type="nucleotide sequence ID" value="NZ_FQXE01000009.1"/>
</dbReference>
<feature type="domain" description="Type II secretion system protein GspF" evidence="8">
    <location>
        <begin position="256"/>
        <end position="377"/>
    </location>
</feature>
<dbReference type="EMBL" id="FQXE01000009">
    <property type="protein sequence ID" value="SHI11499.1"/>
    <property type="molecule type" value="Genomic_DNA"/>
</dbReference>